<keyword evidence="5 6" id="KW-0464">Manganese</keyword>
<feature type="domain" description="Menaquinone biosynthesis protein MenD middle" evidence="9">
    <location>
        <begin position="193"/>
        <end position="398"/>
    </location>
</feature>
<dbReference type="Gene3D" id="3.40.50.1220">
    <property type="entry name" value="TPP-binding domain"/>
    <property type="match status" value="1"/>
</dbReference>
<feature type="domain" description="Thiamine pyrophosphate enzyme N-terminal TPP-binding" evidence="8">
    <location>
        <begin position="17"/>
        <end position="126"/>
    </location>
</feature>
<dbReference type="GO" id="GO:0009234">
    <property type="term" value="P:menaquinone biosynthetic process"/>
    <property type="evidence" value="ECO:0007669"/>
    <property type="project" value="UniProtKB-UniRule"/>
</dbReference>
<comment type="cofactor">
    <cofactor evidence="6">
        <name>Mg(2+)</name>
        <dbReference type="ChEBI" id="CHEBI:18420"/>
    </cofactor>
    <cofactor evidence="6">
        <name>Mn(2+)</name>
        <dbReference type="ChEBI" id="CHEBI:29035"/>
    </cofactor>
</comment>
<protein>
    <recommendedName>
        <fullName evidence="6">2-succinyl-5-enolpyruvyl-6-hydroxy-3-cyclohexene-1-carboxylate synthase</fullName>
        <shortName evidence="6">SEPHCHC synthase</shortName>
        <ecNumber evidence="6">2.2.1.9</ecNumber>
    </recommendedName>
    <alternativeName>
        <fullName evidence="6">Menaquinone biosynthesis protein MenD</fullName>
    </alternativeName>
</protein>
<evidence type="ECO:0000313" key="10">
    <source>
        <dbReference type="EMBL" id="KAA5611290.1"/>
    </source>
</evidence>
<dbReference type="InterPro" id="IPR032264">
    <property type="entry name" value="MenD_middle"/>
</dbReference>
<evidence type="ECO:0000259" key="8">
    <source>
        <dbReference type="Pfam" id="PF02776"/>
    </source>
</evidence>
<organism evidence="10 11">
    <name type="scientific">Rhodovastum atsumiense</name>
    <dbReference type="NCBI Taxonomy" id="504468"/>
    <lineage>
        <taxon>Bacteria</taxon>
        <taxon>Pseudomonadati</taxon>
        <taxon>Pseudomonadota</taxon>
        <taxon>Alphaproteobacteria</taxon>
        <taxon>Acetobacterales</taxon>
        <taxon>Acetobacteraceae</taxon>
        <taxon>Rhodovastum</taxon>
    </lineage>
</organism>
<comment type="catalytic activity">
    <reaction evidence="6">
        <text>isochorismate + 2-oxoglutarate + H(+) = 5-enolpyruvoyl-6-hydroxy-2-succinyl-cyclohex-3-ene-1-carboxylate + CO2</text>
        <dbReference type="Rhea" id="RHEA:25593"/>
        <dbReference type="ChEBI" id="CHEBI:15378"/>
        <dbReference type="ChEBI" id="CHEBI:16526"/>
        <dbReference type="ChEBI" id="CHEBI:16810"/>
        <dbReference type="ChEBI" id="CHEBI:29780"/>
        <dbReference type="ChEBI" id="CHEBI:58818"/>
        <dbReference type="EC" id="2.2.1.9"/>
    </reaction>
</comment>
<dbReference type="InterPro" id="IPR012001">
    <property type="entry name" value="Thiamin_PyroP_enz_TPP-bd_dom"/>
</dbReference>
<sequence length="579" mass="61321">MPDLRRHAESNFLWACAIVDALVSAGVRHAVMSPGAQMVPVALACRRNQALRCSVVVDERSAAFKALGLARGARAPVILVCTSGSAVGQFYPAIIEANLGMVPLIVLTCDKPPESQFRAVAQAMDQDRIYASHVRASHDLRLPDETIALLPSLVGKLVEASLWPTPGPVHLNLSFRPPLVPAGRQGPELPAPPWVQMPVRMPQPDDARSLARIISAGPGVIVCGPRELGHETAAAISELAAHLNCPVLADSCSGLRFGGHDRSALITHADAVLRRCPPGDAAPAWILRFGGTPTSETVLSWLDGSGAREHIIVEETELWPDPLAQARTTRILRATPALVCRQLRKAARPAPVSWLATFQAEDRRAARILHGLCDRPGPFWEAHIIRRLLASLGDGDTLLVGNSTPIRDFDAFSGTAPDWIRLIANRGSNGIDGGVAFLAGLAEASCGRTVGIIGDLAFSHDVGALQLARGRDVTLVVVNNGGGAIFEYQAVAGIAEFADFLAAPGLDIAALAAAFGWTHHVATEETAFATALRRTRATPGPHLIEAVVDRAASVARHRMFTALVAQDGEGAELEALAPA</sequence>
<name>A0A5M6ISJ9_9PROT</name>
<dbReference type="GO" id="GO:0070204">
    <property type="term" value="F:2-succinyl-5-enolpyruvyl-6-hydroxy-3-cyclohexene-1-carboxylic-acid synthase activity"/>
    <property type="evidence" value="ECO:0007669"/>
    <property type="project" value="UniProtKB-UniRule"/>
</dbReference>
<dbReference type="InterPro" id="IPR011766">
    <property type="entry name" value="TPP_enzyme_TPP-bd"/>
</dbReference>
<evidence type="ECO:0000259" key="7">
    <source>
        <dbReference type="Pfam" id="PF02775"/>
    </source>
</evidence>
<dbReference type="Gene3D" id="3.40.50.970">
    <property type="match status" value="2"/>
</dbReference>
<dbReference type="PANTHER" id="PTHR42916:SF1">
    <property type="entry name" value="PROTEIN PHYLLO, CHLOROPLASTIC"/>
    <property type="match status" value="1"/>
</dbReference>
<dbReference type="Pfam" id="PF02776">
    <property type="entry name" value="TPP_enzyme_N"/>
    <property type="match status" value="1"/>
</dbReference>
<dbReference type="Pfam" id="PF02775">
    <property type="entry name" value="TPP_enzyme_C"/>
    <property type="match status" value="1"/>
</dbReference>
<keyword evidence="2 6" id="KW-0479">Metal-binding</keyword>
<keyword evidence="1 6" id="KW-0808">Transferase</keyword>
<comment type="subunit">
    <text evidence="6">Homodimer.</text>
</comment>
<dbReference type="SUPFAM" id="SSF52518">
    <property type="entry name" value="Thiamin diphosphate-binding fold (THDP-binding)"/>
    <property type="match status" value="2"/>
</dbReference>
<proteinExistence type="inferred from homology"/>
<dbReference type="Pfam" id="PF16582">
    <property type="entry name" value="TPP_enzyme_M_2"/>
    <property type="match status" value="1"/>
</dbReference>
<dbReference type="HAMAP" id="MF_01659">
    <property type="entry name" value="MenD"/>
    <property type="match status" value="1"/>
</dbReference>
<keyword evidence="3 6" id="KW-0460">Magnesium</keyword>
<comment type="pathway">
    <text evidence="6">Quinol/quinone metabolism; 1,4-dihydroxy-2-naphthoate biosynthesis; 1,4-dihydroxy-2-naphthoate from chorismate: step 2/7.</text>
</comment>
<keyword evidence="4 6" id="KW-0786">Thiamine pyrophosphate</keyword>
<dbReference type="OrthoDB" id="9791859at2"/>
<dbReference type="InterPro" id="IPR029061">
    <property type="entry name" value="THDP-binding"/>
</dbReference>
<keyword evidence="11" id="KW-1185">Reference proteome</keyword>
<evidence type="ECO:0000256" key="5">
    <source>
        <dbReference type="ARBA" id="ARBA00023211"/>
    </source>
</evidence>
<dbReference type="Proteomes" id="UP000325255">
    <property type="component" value="Unassembled WGS sequence"/>
</dbReference>
<evidence type="ECO:0000256" key="3">
    <source>
        <dbReference type="ARBA" id="ARBA00022842"/>
    </source>
</evidence>
<reference evidence="10 11" key="1">
    <citation type="submission" date="2019-09" db="EMBL/GenBank/DDBJ databases">
        <title>Genome sequence of Rhodovastum atsumiense, a diverse member of the Acetobacteraceae family of non-sulfur purple photosynthetic bacteria.</title>
        <authorList>
            <person name="Meyer T."/>
            <person name="Kyndt J."/>
        </authorList>
    </citation>
    <scope>NUCLEOTIDE SEQUENCE [LARGE SCALE GENOMIC DNA]</scope>
    <source>
        <strain evidence="10 11">DSM 21279</strain>
    </source>
</reference>
<evidence type="ECO:0000259" key="9">
    <source>
        <dbReference type="Pfam" id="PF16582"/>
    </source>
</evidence>
<dbReference type="GO" id="GO:0030145">
    <property type="term" value="F:manganese ion binding"/>
    <property type="evidence" value="ECO:0007669"/>
    <property type="project" value="UniProtKB-UniRule"/>
</dbReference>
<comment type="caution">
    <text evidence="10">The sequence shown here is derived from an EMBL/GenBank/DDBJ whole genome shotgun (WGS) entry which is preliminary data.</text>
</comment>
<evidence type="ECO:0000256" key="4">
    <source>
        <dbReference type="ARBA" id="ARBA00023052"/>
    </source>
</evidence>
<dbReference type="UniPathway" id="UPA01057">
    <property type="reaction ID" value="UER00164"/>
</dbReference>
<dbReference type="EMBL" id="VWPK01000022">
    <property type="protein sequence ID" value="KAA5611290.1"/>
    <property type="molecule type" value="Genomic_DNA"/>
</dbReference>
<dbReference type="PANTHER" id="PTHR42916">
    <property type="entry name" value="2-SUCCINYL-5-ENOLPYRUVYL-6-HYDROXY-3-CYCLOHEXENE-1-CARBOXYLATE SYNTHASE"/>
    <property type="match status" value="1"/>
</dbReference>
<evidence type="ECO:0000256" key="2">
    <source>
        <dbReference type="ARBA" id="ARBA00022723"/>
    </source>
</evidence>
<comment type="similarity">
    <text evidence="6">Belongs to the TPP enzyme family. MenD subfamily.</text>
</comment>
<dbReference type="RefSeq" id="WP_150041668.1">
    <property type="nucleotide sequence ID" value="NZ_OW485601.1"/>
</dbReference>
<dbReference type="GO" id="GO:0030976">
    <property type="term" value="F:thiamine pyrophosphate binding"/>
    <property type="evidence" value="ECO:0007669"/>
    <property type="project" value="UniProtKB-UniRule"/>
</dbReference>
<dbReference type="NCBIfam" id="TIGR00173">
    <property type="entry name" value="menD"/>
    <property type="match status" value="1"/>
</dbReference>
<comment type="cofactor">
    <cofactor evidence="6">
        <name>thiamine diphosphate</name>
        <dbReference type="ChEBI" id="CHEBI:58937"/>
    </cofactor>
    <text evidence="6">Binds 1 thiamine pyrophosphate per subunit.</text>
</comment>
<feature type="domain" description="Thiamine pyrophosphate enzyme TPP-binding" evidence="7">
    <location>
        <begin position="436"/>
        <end position="545"/>
    </location>
</feature>
<gene>
    <name evidence="6 10" type="primary">menD</name>
    <name evidence="10" type="ORF">F1189_15165</name>
</gene>
<evidence type="ECO:0000313" key="11">
    <source>
        <dbReference type="Proteomes" id="UP000325255"/>
    </source>
</evidence>
<evidence type="ECO:0000256" key="6">
    <source>
        <dbReference type="HAMAP-Rule" id="MF_01659"/>
    </source>
</evidence>
<comment type="pathway">
    <text evidence="6">Quinol/quinone metabolism; menaquinone biosynthesis.</text>
</comment>
<dbReference type="UniPathway" id="UPA00079"/>
<keyword evidence="6" id="KW-0474">Menaquinone biosynthesis</keyword>
<comment type="function">
    <text evidence="6">Catalyzes the thiamine diphosphate-dependent decarboxylation of 2-oxoglutarate and the subsequent addition of the resulting succinic semialdehyde-thiamine pyrophosphate anion to isochorismate to yield 2-succinyl-5-enolpyruvyl-6-hydroxy-3-cyclohexene-1-carboxylate (SEPHCHC).</text>
</comment>
<dbReference type="EC" id="2.2.1.9" evidence="6"/>
<dbReference type="CDD" id="cd02009">
    <property type="entry name" value="TPP_SHCHC_synthase"/>
    <property type="match status" value="1"/>
</dbReference>
<dbReference type="AlphaFoldDB" id="A0A5M6ISJ9"/>
<evidence type="ECO:0000256" key="1">
    <source>
        <dbReference type="ARBA" id="ARBA00022679"/>
    </source>
</evidence>
<dbReference type="GO" id="GO:0000287">
    <property type="term" value="F:magnesium ion binding"/>
    <property type="evidence" value="ECO:0007669"/>
    <property type="project" value="UniProtKB-UniRule"/>
</dbReference>
<dbReference type="InterPro" id="IPR004433">
    <property type="entry name" value="MenaQ_synth_MenD"/>
</dbReference>
<accession>A0A5M6ISJ9</accession>
<dbReference type="PIRSF" id="PIRSF004983">
    <property type="entry name" value="MenD"/>
    <property type="match status" value="1"/>
</dbReference>